<dbReference type="Pfam" id="PF04234">
    <property type="entry name" value="CopC"/>
    <property type="match status" value="1"/>
</dbReference>
<gene>
    <name evidence="11" type="primary">copC</name>
    <name evidence="9" type="ORF">EQG53_12260</name>
    <name evidence="10" type="ORF">EQG53_12410</name>
    <name evidence="11" type="ORF">I6H83_10040</name>
    <name evidence="12" type="ORF">I6H83_10195</name>
</gene>
<dbReference type="EMBL" id="CP035093">
    <property type="protein sequence ID" value="QAT15070.1"/>
    <property type="molecule type" value="Genomic_DNA"/>
</dbReference>
<dbReference type="InterPro" id="IPR014756">
    <property type="entry name" value="Ig_E-set"/>
</dbReference>
<evidence type="ECO:0000256" key="1">
    <source>
        <dbReference type="ARBA" id="ARBA00004418"/>
    </source>
</evidence>
<dbReference type="AlphaFoldDB" id="A0A410NZ17"/>
<evidence type="ECO:0000256" key="5">
    <source>
        <dbReference type="ARBA" id="ARBA00022764"/>
    </source>
</evidence>
<dbReference type="GO" id="GO:0006825">
    <property type="term" value="P:copper ion transport"/>
    <property type="evidence" value="ECO:0007669"/>
    <property type="project" value="InterPro"/>
</dbReference>
<evidence type="ECO:0000313" key="13">
    <source>
        <dbReference type="Proteomes" id="UP000287388"/>
    </source>
</evidence>
<dbReference type="GO" id="GO:0042597">
    <property type="term" value="C:periplasmic space"/>
    <property type="evidence" value="ECO:0007669"/>
    <property type="project" value="UniProtKB-SubCell"/>
</dbReference>
<dbReference type="PANTHER" id="PTHR34820:SF4">
    <property type="entry name" value="INNER MEMBRANE PROTEIN YEBZ"/>
    <property type="match status" value="1"/>
</dbReference>
<keyword evidence="14" id="KW-1185">Reference proteome</keyword>
<accession>A0A410NZ17</accession>
<evidence type="ECO:0000256" key="4">
    <source>
        <dbReference type="ARBA" id="ARBA00022729"/>
    </source>
</evidence>
<dbReference type="NCBIfam" id="NF033814">
    <property type="entry name" value="copper_CopC"/>
    <property type="match status" value="1"/>
</dbReference>
<evidence type="ECO:0000313" key="14">
    <source>
        <dbReference type="Proteomes" id="UP000596117"/>
    </source>
</evidence>
<dbReference type="Gene3D" id="2.60.40.1220">
    <property type="match status" value="1"/>
</dbReference>
<dbReference type="EMBL" id="CP066026">
    <property type="protein sequence ID" value="QQB87524.1"/>
    <property type="molecule type" value="Genomic_DNA"/>
</dbReference>
<keyword evidence="3" id="KW-0479">Metal-binding</keyword>
<dbReference type="PANTHER" id="PTHR34820">
    <property type="entry name" value="INNER MEMBRANE PROTEIN YEBZ"/>
    <property type="match status" value="1"/>
</dbReference>
<evidence type="ECO:0000256" key="6">
    <source>
        <dbReference type="ARBA" id="ARBA00023008"/>
    </source>
</evidence>
<evidence type="ECO:0000313" key="11">
    <source>
        <dbReference type="EMBL" id="QQB87524.1"/>
    </source>
</evidence>
<dbReference type="InterPro" id="IPR032694">
    <property type="entry name" value="CopC/D"/>
</dbReference>
<dbReference type="GO" id="GO:0046688">
    <property type="term" value="P:response to copper ion"/>
    <property type="evidence" value="ECO:0007669"/>
    <property type="project" value="InterPro"/>
</dbReference>
<sequence length="131" mass="13658">MREGRFLKEKHVNRFKIATLAGAAAALSLFAGQADAHARLVSATPATGATVAAPRTISLTFSERMAPAFSGFDLANAQGTVIPVQARVSKDGKTLSGSPRSALAAGAYTVNWRVASPDGHRMTGSTTFIVR</sequence>
<dbReference type="GO" id="GO:0005886">
    <property type="term" value="C:plasma membrane"/>
    <property type="evidence" value="ECO:0007669"/>
    <property type="project" value="TreeGrafter"/>
</dbReference>
<evidence type="ECO:0000259" key="8">
    <source>
        <dbReference type="Pfam" id="PF04234"/>
    </source>
</evidence>
<protein>
    <submittedName>
        <fullName evidence="11">Copper homeostasis periplasmic binding protein CopC</fullName>
    </submittedName>
    <submittedName>
        <fullName evidence="10">Copper resistance protein CopC</fullName>
    </submittedName>
</protein>
<feature type="chain" id="PRO_5044600955" evidence="7">
    <location>
        <begin position="37"/>
        <end position="131"/>
    </location>
</feature>
<evidence type="ECO:0000256" key="3">
    <source>
        <dbReference type="ARBA" id="ARBA00022723"/>
    </source>
</evidence>
<name>A0A410NZ17_BREDI</name>
<comment type="subcellular location">
    <subcellularLocation>
        <location evidence="1">Periplasm</location>
    </subcellularLocation>
</comment>
<evidence type="ECO:0000313" key="12">
    <source>
        <dbReference type="EMBL" id="QQB87550.1"/>
    </source>
</evidence>
<dbReference type="EMBL" id="CP066026">
    <property type="protein sequence ID" value="QQB87550.1"/>
    <property type="molecule type" value="Genomic_DNA"/>
</dbReference>
<dbReference type="InterPro" id="IPR007348">
    <property type="entry name" value="CopC_dom"/>
</dbReference>
<dbReference type="GO" id="GO:0005507">
    <property type="term" value="F:copper ion binding"/>
    <property type="evidence" value="ECO:0007669"/>
    <property type="project" value="InterPro"/>
</dbReference>
<comment type="similarity">
    <text evidence="2">Belongs to the CopC family.</text>
</comment>
<dbReference type="Proteomes" id="UP000596117">
    <property type="component" value="Chromosome"/>
</dbReference>
<evidence type="ECO:0000313" key="9">
    <source>
        <dbReference type="EMBL" id="QAT15070.1"/>
    </source>
</evidence>
<dbReference type="SUPFAM" id="SSF81296">
    <property type="entry name" value="E set domains"/>
    <property type="match status" value="1"/>
</dbReference>
<keyword evidence="6" id="KW-0186">Copper</keyword>
<reference evidence="11 14" key="2">
    <citation type="submission" date="2020-12" db="EMBL/GenBank/DDBJ databases">
        <title>FDA dAtabase for Regulatory Grade micrObial Sequences (FDA-ARGOS): Supporting development and validation of Infectious Disease Dx tests.</title>
        <authorList>
            <person name="Kerrigan L."/>
            <person name="Long C."/>
            <person name="Tallon L."/>
            <person name="Sadzewicz L."/>
            <person name="Zhao X."/>
            <person name="Boylan J."/>
            <person name="Ott S."/>
            <person name="Bowen H."/>
            <person name="Vavikolanu K."/>
            <person name="Mehta A."/>
            <person name="Aluvathingal J."/>
            <person name="Nadendla S."/>
            <person name="Yan Y."/>
            <person name="Sichtig H."/>
        </authorList>
    </citation>
    <scope>NUCLEOTIDE SEQUENCE [LARGE SCALE GENOMIC DNA]</scope>
    <source>
        <strain evidence="11 14">FDAARGOS_1026</strain>
    </source>
</reference>
<dbReference type="InterPro" id="IPR047685">
    <property type="entry name" value="CopC-like"/>
</dbReference>
<evidence type="ECO:0000256" key="2">
    <source>
        <dbReference type="ARBA" id="ARBA00010509"/>
    </source>
</evidence>
<keyword evidence="4 7" id="KW-0732">Signal</keyword>
<organism evidence="10 13">
    <name type="scientific">Brevundimonas diminuta</name>
    <name type="common">Pseudomonas diminuta</name>
    <dbReference type="NCBI Taxonomy" id="293"/>
    <lineage>
        <taxon>Bacteria</taxon>
        <taxon>Pseudomonadati</taxon>
        <taxon>Pseudomonadota</taxon>
        <taxon>Alphaproteobacteria</taxon>
        <taxon>Caulobacterales</taxon>
        <taxon>Caulobacteraceae</taxon>
        <taxon>Brevundimonas</taxon>
    </lineage>
</organism>
<proteinExistence type="inferred from homology"/>
<dbReference type="Proteomes" id="UP000287388">
    <property type="component" value="Chromosome"/>
</dbReference>
<evidence type="ECO:0000256" key="7">
    <source>
        <dbReference type="SAM" id="SignalP"/>
    </source>
</evidence>
<dbReference type="EMBL" id="CP035093">
    <property type="protein sequence ID" value="QAT15093.1"/>
    <property type="molecule type" value="Genomic_DNA"/>
</dbReference>
<evidence type="ECO:0000313" key="10">
    <source>
        <dbReference type="EMBL" id="QAT15093.1"/>
    </source>
</evidence>
<feature type="signal peptide" evidence="7">
    <location>
        <begin position="1"/>
        <end position="36"/>
    </location>
</feature>
<feature type="domain" description="CopC" evidence="8">
    <location>
        <begin position="37"/>
        <end position="130"/>
    </location>
</feature>
<dbReference type="KEGG" id="bdm:EQG53_12410"/>
<dbReference type="InterPro" id="IPR014755">
    <property type="entry name" value="Cu-Rt/internalin_Ig-like"/>
</dbReference>
<keyword evidence="5" id="KW-0574">Periplasm</keyword>
<dbReference type="KEGG" id="bdm:EQG53_12260"/>
<reference evidence="10 13" key="1">
    <citation type="submission" date="2019-01" db="EMBL/GenBank/DDBJ databases">
        <title>Brevundimonas diminuta Genome sequencing and assembly.</title>
        <authorList>
            <person name="Chen H."/>
        </authorList>
    </citation>
    <scope>NUCLEOTIDE SEQUENCE [LARGE SCALE GENOMIC DNA]</scope>
    <source>
        <strain evidence="10">ATCC</strain>
        <strain evidence="13">ATCC(B) 19146</strain>
    </source>
</reference>